<evidence type="ECO:0000313" key="8">
    <source>
        <dbReference type="EMBL" id="MBF4809221.1"/>
    </source>
</evidence>
<dbReference type="InterPro" id="IPR036390">
    <property type="entry name" value="WH_DNA-bd_sf"/>
</dbReference>
<keyword evidence="4" id="KW-0786">Thiamine pyrophosphate</keyword>
<dbReference type="Pfam" id="PF07702">
    <property type="entry name" value="UTRA"/>
    <property type="match status" value="1"/>
</dbReference>
<evidence type="ECO:0000256" key="4">
    <source>
        <dbReference type="ARBA" id="ARBA00023052"/>
    </source>
</evidence>
<proteinExistence type="inferred from homology"/>
<evidence type="ECO:0000256" key="1">
    <source>
        <dbReference type="ARBA" id="ARBA00001964"/>
    </source>
</evidence>
<dbReference type="GO" id="GO:0000287">
    <property type="term" value="F:magnesium ion binding"/>
    <property type="evidence" value="ECO:0007669"/>
    <property type="project" value="UniProtKB-ARBA"/>
</dbReference>
<dbReference type="InterPro" id="IPR036388">
    <property type="entry name" value="WH-like_DNA-bd_sf"/>
</dbReference>
<evidence type="ECO:0000256" key="2">
    <source>
        <dbReference type="ARBA" id="ARBA00007131"/>
    </source>
</evidence>
<dbReference type="PRINTS" id="PR00035">
    <property type="entry name" value="HTHGNTR"/>
</dbReference>
<dbReference type="PROSITE" id="PS50949">
    <property type="entry name" value="HTH_GNTR"/>
    <property type="match status" value="1"/>
</dbReference>
<reference evidence="8" key="1">
    <citation type="submission" date="2020-04" db="EMBL/GenBank/DDBJ databases">
        <title>Deep metagenomics examines the oral microbiome during advanced dental caries in children, revealing novel taxa and co-occurrences with host molecules.</title>
        <authorList>
            <person name="Baker J.L."/>
            <person name="Morton J.T."/>
            <person name="Dinis M."/>
            <person name="Alvarez R."/>
            <person name="Tran N.C."/>
            <person name="Knight R."/>
            <person name="Edlund A."/>
        </authorList>
    </citation>
    <scope>NUCLEOTIDE SEQUENCE</scope>
    <source>
        <strain evidence="8">JCVI_22A_bin.2</strain>
    </source>
</reference>
<accession>A0A930VZ37</accession>
<dbReference type="InterPro" id="IPR029061">
    <property type="entry name" value="THDP-binding"/>
</dbReference>
<dbReference type="InterPro" id="IPR011663">
    <property type="entry name" value="UTRA"/>
</dbReference>
<dbReference type="SUPFAM" id="SSF46785">
    <property type="entry name" value="Winged helix' DNA-binding domain"/>
    <property type="match status" value="1"/>
</dbReference>
<dbReference type="GO" id="GO:0003700">
    <property type="term" value="F:DNA-binding transcription factor activity"/>
    <property type="evidence" value="ECO:0007669"/>
    <property type="project" value="InterPro"/>
</dbReference>
<dbReference type="Pfam" id="PF00392">
    <property type="entry name" value="GntR"/>
    <property type="match status" value="1"/>
</dbReference>
<evidence type="ECO:0000256" key="6">
    <source>
        <dbReference type="ARBA" id="ARBA00023163"/>
    </source>
</evidence>
<comment type="similarity">
    <text evidence="2">Belongs to the transketolase family.</text>
</comment>
<dbReference type="InterPro" id="IPR005474">
    <property type="entry name" value="Transketolase_N"/>
</dbReference>
<comment type="cofactor">
    <cofactor evidence="1">
        <name>thiamine diphosphate</name>
        <dbReference type="ChEBI" id="CHEBI:58937"/>
    </cofactor>
</comment>
<keyword evidence="5" id="KW-0238">DNA-binding</keyword>
<dbReference type="Gene3D" id="3.40.50.970">
    <property type="match status" value="1"/>
</dbReference>
<protein>
    <submittedName>
        <fullName evidence="8">UTRA domain-containing protein</fullName>
    </submittedName>
</protein>
<dbReference type="CDD" id="cd07377">
    <property type="entry name" value="WHTH_GntR"/>
    <property type="match status" value="1"/>
</dbReference>
<gene>
    <name evidence="8" type="ORF">HXK23_03220</name>
</gene>
<dbReference type="SMART" id="SM00866">
    <property type="entry name" value="UTRA"/>
    <property type="match status" value="1"/>
</dbReference>
<dbReference type="EMBL" id="JABZGT010000156">
    <property type="protein sequence ID" value="MBF4809221.1"/>
    <property type="molecule type" value="Genomic_DNA"/>
</dbReference>
<keyword evidence="6" id="KW-0804">Transcription</keyword>
<dbReference type="InterPro" id="IPR000524">
    <property type="entry name" value="Tscrpt_reg_HTH_GntR"/>
</dbReference>
<dbReference type="PANTHER" id="PTHR47514">
    <property type="entry name" value="TRANSKETOLASE N-TERMINAL SECTION-RELATED"/>
    <property type="match status" value="1"/>
</dbReference>
<dbReference type="Gene3D" id="1.10.10.10">
    <property type="entry name" value="Winged helix-like DNA-binding domain superfamily/Winged helix DNA-binding domain"/>
    <property type="match status" value="1"/>
</dbReference>
<dbReference type="Pfam" id="PF00456">
    <property type="entry name" value="Transketolase_N"/>
    <property type="match status" value="1"/>
</dbReference>
<dbReference type="GO" id="GO:0003677">
    <property type="term" value="F:DNA binding"/>
    <property type="evidence" value="ECO:0007669"/>
    <property type="project" value="UniProtKB-KW"/>
</dbReference>
<sequence>MSFETGVFPVLVSENEALESLSPQVRGGLNSSSATPLHVQLSDLMRVKILSEDWKAGTYIPSEAEFMAQYGVSRGTIRKAIQSLVKEGLLLTQKGRATQVISNTVRHAAGNTVLSFAAALRDGGFEYRTEVLFKQVVPADQAVAEHLEIPIGSDVLFLRRVRSVSDRPVVCQESWSNLLVCPQLEKADFENESLFDAVERTSQKEIARSRMRYQSQIAGKDHADYLQCSPNEALLVLEQVIELSDGSCIEWSQTWLAPHQSVVGVSEQVDGSIGPLDISSVRQSEHVDASPTSTEIDFDQRTQLGFDLRHEALEVRRGIIELAHRYSSTPFHIGGACSVADIVSVLLSKVMQVGRRDCEWELRDRLILSKAHTSLALFPALLRAGMISQEDIDRGVFGPDAVLFKHPLRDSQRGFEISGGSLGMGLGYAAGLGLSLRRKDLPSRVFCIVGDGECDEGSIWESAAFIGHNQLSNVSVIVDQNRMQLDGPCASILDTGSIARKFDAFGFESVEVDGHDVLALYDALKQQTSRPRAIIAHTIKGKGLSFAENNVSFHDACVTDDLYEQALLDLKVAEEACSC</sequence>
<name>A0A930VZ37_9ACTN</name>
<evidence type="ECO:0000256" key="5">
    <source>
        <dbReference type="ARBA" id="ARBA00023125"/>
    </source>
</evidence>
<dbReference type="SMART" id="SM00345">
    <property type="entry name" value="HTH_GNTR"/>
    <property type="match status" value="1"/>
</dbReference>
<organism evidence="8 9">
    <name type="scientific">Lancefieldella parvula</name>
    <dbReference type="NCBI Taxonomy" id="1382"/>
    <lineage>
        <taxon>Bacteria</taxon>
        <taxon>Bacillati</taxon>
        <taxon>Actinomycetota</taxon>
        <taxon>Coriobacteriia</taxon>
        <taxon>Coriobacteriales</taxon>
        <taxon>Atopobiaceae</taxon>
        <taxon>Lancefieldella</taxon>
    </lineage>
</organism>
<dbReference type="SUPFAM" id="SSF52518">
    <property type="entry name" value="Thiamin diphosphate-binding fold (THDP-binding)"/>
    <property type="match status" value="1"/>
</dbReference>
<dbReference type="PANTHER" id="PTHR47514:SF1">
    <property type="entry name" value="TRANSKETOLASE N-TERMINAL SECTION-RELATED"/>
    <property type="match status" value="1"/>
</dbReference>
<evidence type="ECO:0000259" key="7">
    <source>
        <dbReference type="PROSITE" id="PS50949"/>
    </source>
</evidence>
<evidence type="ECO:0000313" key="9">
    <source>
        <dbReference type="Proteomes" id="UP000772566"/>
    </source>
</evidence>
<comment type="caution">
    <text evidence="8">The sequence shown here is derived from an EMBL/GenBank/DDBJ whole genome shotgun (WGS) entry which is preliminary data.</text>
</comment>
<keyword evidence="3" id="KW-0805">Transcription regulation</keyword>
<dbReference type="Gene3D" id="3.40.1410.10">
    <property type="entry name" value="Chorismate lyase-like"/>
    <property type="match status" value="1"/>
</dbReference>
<evidence type="ECO:0000256" key="3">
    <source>
        <dbReference type="ARBA" id="ARBA00023015"/>
    </source>
</evidence>
<dbReference type="Proteomes" id="UP000772566">
    <property type="component" value="Unassembled WGS sequence"/>
</dbReference>
<dbReference type="InterPro" id="IPR028978">
    <property type="entry name" value="Chorismate_lyase_/UTRA_dom_sf"/>
</dbReference>
<dbReference type="AlphaFoldDB" id="A0A930VZ37"/>
<dbReference type="SUPFAM" id="SSF64288">
    <property type="entry name" value="Chorismate lyase-like"/>
    <property type="match status" value="1"/>
</dbReference>
<feature type="domain" description="HTH gntR-type" evidence="7">
    <location>
        <begin position="35"/>
        <end position="103"/>
    </location>
</feature>